<keyword evidence="3" id="KW-1185">Reference proteome</keyword>
<proteinExistence type="predicted"/>
<dbReference type="InterPro" id="IPR058094">
    <property type="entry name" value="Ig-like_OmpL47-like"/>
</dbReference>
<protein>
    <recommendedName>
        <fullName evidence="4">Ig-like domain-containing protein</fullName>
    </recommendedName>
</protein>
<evidence type="ECO:0000313" key="2">
    <source>
        <dbReference type="EMBL" id="KAB1063368.1"/>
    </source>
</evidence>
<dbReference type="AlphaFoldDB" id="A0A6N6M611"/>
<feature type="chain" id="PRO_5026805489" description="Ig-like domain-containing protein" evidence="1">
    <location>
        <begin position="22"/>
        <end position="577"/>
    </location>
</feature>
<dbReference type="Gene3D" id="3.30.1920.20">
    <property type="match status" value="2"/>
</dbReference>
<dbReference type="Proteomes" id="UP000435357">
    <property type="component" value="Unassembled WGS sequence"/>
</dbReference>
<dbReference type="NCBIfam" id="NF047446">
    <property type="entry name" value="barrel_OmpL47"/>
    <property type="match status" value="4"/>
</dbReference>
<dbReference type="EMBL" id="WACR01000008">
    <property type="protein sequence ID" value="KAB1063368.1"/>
    <property type="molecule type" value="Genomic_DNA"/>
</dbReference>
<sequence length="577" mass="64092">MNIKGILLGAGGLVISASLFAQSEPNKPTYENVVYQANGNYYIQKSLPLYLKFSTTPDGKNYPLKSKSNPSDANPLYLDTEGINYIRSKWAVDPETGDPVRPQREVLMEVYADGISPRTTLRFSGAPKYVKGGTVYYGKGLNFSLTARDGVSGVKETQYALGGGYSKYSNEVAANNEGAQTLYYYSADNVGNAEDTRSSDFTVDLSAPTSSHSIDGITHNQNILAPSTVFNLSSSDNLAGVKVTRYSFDNGSDRNYPGRITMAGLKDGNHTLYYYAEDNVENTATKKSFKFYLDRIAPEVNSKVVGDQHKGKYLYVSPRTKVNLTASDNKAGVKNIYYRIDGGNRNTFSSDFNIPNELGTHSVKYDANDNVENLSTNHYLNVYMDNKSPETGIKYGSPQFFDRDTLFITSETKVTLFKSDVGSGVKSTKYSIDGGGEKDYSTFTIPGEGYHTTAFYSTDNVNNKESKKTSNVFVDNTAPDIFVNFSIDPIGKKGDKNIYPNYVRMYVGATDKHTGTKQLFYSIDGEPLREYSSPQTLDISELSRFRQKKKYEVKVVARDMLGNESEETFEFYVGRQD</sequence>
<comment type="caution">
    <text evidence="2">The sequence shown here is derived from an EMBL/GenBank/DDBJ whole genome shotgun (WGS) entry which is preliminary data.</text>
</comment>
<reference evidence="2 3" key="1">
    <citation type="submission" date="2019-09" db="EMBL/GenBank/DDBJ databases">
        <title>Genomes of Cryomorphaceae.</title>
        <authorList>
            <person name="Bowman J.P."/>
        </authorList>
    </citation>
    <scope>NUCLEOTIDE SEQUENCE [LARGE SCALE GENOMIC DNA]</scope>
    <source>
        <strain evidence="2 3">KCTC 52047</strain>
    </source>
</reference>
<feature type="signal peptide" evidence="1">
    <location>
        <begin position="1"/>
        <end position="21"/>
    </location>
</feature>
<dbReference type="OrthoDB" id="1111884at2"/>
<evidence type="ECO:0008006" key="4">
    <source>
        <dbReference type="Google" id="ProtNLM"/>
    </source>
</evidence>
<keyword evidence="1" id="KW-0732">Signal</keyword>
<dbReference type="RefSeq" id="WP_151168750.1">
    <property type="nucleotide sequence ID" value="NZ_WACR01000008.1"/>
</dbReference>
<name>A0A6N6M611_9FLAO</name>
<evidence type="ECO:0000313" key="3">
    <source>
        <dbReference type="Proteomes" id="UP000435357"/>
    </source>
</evidence>
<evidence type="ECO:0000256" key="1">
    <source>
        <dbReference type="SAM" id="SignalP"/>
    </source>
</evidence>
<organism evidence="2 3">
    <name type="scientific">Salibacter halophilus</name>
    <dbReference type="NCBI Taxonomy" id="1803916"/>
    <lineage>
        <taxon>Bacteria</taxon>
        <taxon>Pseudomonadati</taxon>
        <taxon>Bacteroidota</taxon>
        <taxon>Flavobacteriia</taxon>
        <taxon>Flavobacteriales</taxon>
        <taxon>Salibacteraceae</taxon>
        <taxon>Salibacter</taxon>
    </lineage>
</organism>
<accession>A0A6N6M611</accession>
<gene>
    <name evidence="2" type="ORF">F3059_09875</name>
</gene>